<sequence length="174" mass="20115">MQIFHIDRRKPSDLEPAYIIDSVRDLCDRLVVVRGDSLLSKEAQQNETLLFHMLLRATFATRRVLERYHLNREAFEWVRGEVEAKFNPDVTLGVPRLKEIMNVATNIKTPSLNIYLEDDIAKNAMMVKNMQQELTFTSLLTITVADEEVEQKLHPVSLGCCTSNWTVPRRWVAS</sequence>
<dbReference type="GO" id="GO:0003899">
    <property type="term" value="F:DNA-directed RNA polymerase activity"/>
    <property type="evidence" value="ECO:0007669"/>
    <property type="project" value="InterPro"/>
</dbReference>
<name>A0A5K1K5R1_9APHY</name>
<accession>A0A5K1K5R1</accession>
<dbReference type="SUPFAM" id="SSF64484">
    <property type="entry name" value="beta and beta-prime subunits of DNA dependent RNA-polymerase"/>
    <property type="match status" value="1"/>
</dbReference>
<dbReference type="GO" id="GO:0003677">
    <property type="term" value="F:DNA binding"/>
    <property type="evidence" value="ECO:0007669"/>
    <property type="project" value="InterPro"/>
</dbReference>
<dbReference type="InterPro" id="IPR007075">
    <property type="entry name" value="RNA_pol_Rpb1_6"/>
</dbReference>
<organism evidence="2">
    <name type="scientific">Ganoderma boninense</name>
    <dbReference type="NCBI Taxonomy" id="34458"/>
    <lineage>
        <taxon>Eukaryota</taxon>
        <taxon>Fungi</taxon>
        <taxon>Dikarya</taxon>
        <taxon>Basidiomycota</taxon>
        <taxon>Agaricomycotina</taxon>
        <taxon>Agaricomycetes</taxon>
        <taxon>Polyporales</taxon>
        <taxon>Polyporaceae</taxon>
        <taxon>Ganoderma</taxon>
    </lineage>
</organism>
<dbReference type="AlphaFoldDB" id="A0A5K1K5R1"/>
<reference evidence="2" key="1">
    <citation type="submission" date="2019-10" db="EMBL/GenBank/DDBJ databases">
        <authorList>
            <person name="Nor Muhammad N."/>
        </authorList>
    </citation>
    <scope>NUCLEOTIDE SEQUENCE</scope>
</reference>
<feature type="domain" description="RNA polymerase Rpb1" evidence="1">
    <location>
        <begin position="2"/>
        <end position="87"/>
    </location>
</feature>
<evidence type="ECO:0000313" key="2">
    <source>
        <dbReference type="EMBL" id="VWP00948.1"/>
    </source>
</evidence>
<proteinExistence type="predicted"/>
<dbReference type="EMBL" id="LR728971">
    <property type="protein sequence ID" value="VWP00948.1"/>
    <property type="molecule type" value="Genomic_DNA"/>
</dbReference>
<dbReference type="GO" id="GO:0006351">
    <property type="term" value="P:DNA-templated transcription"/>
    <property type="evidence" value="ECO:0007669"/>
    <property type="project" value="InterPro"/>
</dbReference>
<evidence type="ECO:0000259" key="1">
    <source>
        <dbReference type="Pfam" id="PF04992"/>
    </source>
</evidence>
<gene>
    <name evidence="2" type="primary">G5EH72</name>
</gene>
<protein>
    <submittedName>
        <fullName evidence="2">Arg-6 protein</fullName>
    </submittedName>
</protein>
<dbReference type="Pfam" id="PF04992">
    <property type="entry name" value="RNA_pol_Rpb1_6"/>
    <property type="match status" value="1"/>
</dbReference>